<keyword evidence="1" id="KW-0812">Transmembrane</keyword>
<keyword evidence="1" id="KW-1133">Transmembrane helix</keyword>
<proteinExistence type="predicted"/>
<sequence>MSNWFNPDDRVVLRRIPLATALAAAGSAACNVGVYQAALRYGRLTIGVQETVIASVIGAVLAGVVYWLLARYTDNAVRWFTIIATIAIGVYGVGPVAAAYEPYMEGAERFTLTTVVATELMHIVSLAWILWALLRLAREAK</sequence>
<evidence type="ECO:0000256" key="1">
    <source>
        <dbReference type="SAM" id="Phobius"/>
    </source>
</evidence>
<evidence type="ECO:0000313" key="3">
    <source>
        <dbReference type="Proteomes" id="UP000076404"/>
    </source>
</evidence>
<feature type="transmembrane region" description="Helical" evidence="1">
    <location>
        <begin position="76"/>
        <end position="100"/>
    </location>
</feature>
<protein>
    <submittedName>
        <fullName evidence="2">Uncharacterized protein</fullName>
    </submittedName>
</protein>
<feature type="transmembrane region" description="Helical" evidence="1">
    <location>
        <begin position="52"/>
        <end position="69"/>
    </location>
</feature>
<gene>
    <name evidence="2" type="ORF">GEMMAAP_16290</name>
</gene>
<keyword evidence="1" id="KW-0472">Membrane</keyword>
<dbReference type="AlphaFoldDB" id="A0A143BMU5"/>
<dbReference type="RefSeq" id="WP_026848344.1">
    <property type="nucleotide sequence ID" value="NZ_CP011454.1"/>
</dbReference>
<feature type="transmembrane region" description="Helical" evidence="1">
    <location>
        <begin position="120"/>
        <end position="137"/>
    </location>
</feature>
<organism evidence="2 3">
    <name type="scientific">Gemmatimonas phototrophica</name>
    <dbReference type="NCBI Taxonomy" id="1379270"/>
    <lineage>
        <taxon>Bacteria</taxon>
        <taxon>Pseudomonadati</taxon>
        <taxon>Gemmatimonadota</taxon>
        <taxon>Gemmatimonadia</taxon>
        <taxon>Gemmatimonadales</taxon>
        <taxon>Gemmatimonadaceae</taxon>
        <taxon>Gemmatimonas</taxon>
    </lineage>
</organism>
<reference evidence="2 3" key="2">
    <citation type="journal article" date="2016" name="Environ. Microbiol. Rep.">
        <title>Metagenomic evidence for the presence of phototrophic Gemmatimonadetes bacteria in diverse environments.</title>
        <authorList>
            <person name="Zeng Y."/>
            <person name="Baumbach J."/>
            <person name="Barbosa E.G."/>
            <person name="Azevedo V."/>
            <person name="Zhang C."/>
            <person name="Koblizek M."/>
        </authorList>
    </citation>
    <scope>NUCLEOTIDE SEQUENCE [LARGE SCALE GENOMIC DNA]</scope>
    <source>
        <strain evidence="2 3">AP64</strain>
    </source>
</reference>
<keyword evidence="3" id="KW-1185">Reference proteome</keyword>
<name>A0A143BMU5_9BACT</name>
<dbReference type="EMBL" id="CP011454">
    <property type="protein sequence ID" value="AMW05933.1"/>
    <property type="molecule type" value="Genomic_DNA"/>
</dbReference>
<dbReference type="KEGG" id="gph:GEMMAAP_16290"/>
<reference evidence="2 3" key="1">
    <citation type="journal article" date="2014" name="Proc. Natl. Acad. Sci. U.S.A.">
        <title>Functional type 2 photosynthetic reaction centers found in the rare bacterial phylum Gemmatimonadetes.</title>
        <authorList>
            <person name="Zeng Y."/>
            <person name="Feng F."/>
            <person name="Medova H."/>
            <person name="Dean J."/>
            <person name="Koblizek M."/>
        </authorList>
    </citation>
    <scope>NUCLEOTIDE SEQUENCE [LARGE SCALE GENOMIC DNA]</scope>
    <source>
        <strain evidence="2 3">AP64</strain>
    </source>
</reference>
<dbReference type="Proteomes" id="UP000076404">
    <property type="component" value="Chromosome"/>
</dbReference>
<accession>A0A143BMU5</accession>
<evidence type="ECO:0000313" key="2">
    <source>
        <dbReference type="EMBL" id="AMW05933.1"/>
    </source>
</evidence>